<reference evidence="3" key="1">
    <citation type="submission" date="2020-05" db="UniProtKB">
        <authorList>
            <consortium name="EnsemblMetazoa"/>
        </authorList>
    </citation>
    <scope>IDENTIFICATION</scope>
    <source>
        <strain evidence="3">TTRI</strain>
    </source>
</reference>
<sequence length="130" mass="14434">MPRGQQKSQVRQFGSNSSGNVNDRQNSLQANDHNQEMDLASSTPLGDSYCALPRSTIPKKRSGREELCVAKCSTINEFLLPLGRVNTQPLSPAAKCNLRELERNRRTADERFALDVVNETNSATMRVLEG</sequence>
<dbReference type="AlphaFoldDB" id="A0A1A9V7K4"/>
<keyword evidence="4" id="KW-1185">Reference proteome</keyword>
<protein>
    <submittedName>
        <fullName evidence="3">HDAC_interact domain-containing protein</fullName>
    </submittedName>
</protein>
<accession>A0A1A9V7K4</accession>
<evidence type="ECO:0000256" key="1">
    <source>
        <dbReference type="SAM" id="MobiDB-lite"/>
    </source>
</evidence>
<organism evidence="3 4">
    <name type="scientific">Glossina austeni</name>
    <name type="common">Savannah tsetse fly</name>
    <dbReference type="NCBI Taxonomy" id="7395"/>
    <lineage>
        <taxon>Eukaryota</taxon>
        <taxon>Metazoa</taxon>
        <taxon>Ecdysozoa</taxon>
        <taxon>Arthropoda</taxon>
        <taxon>Hexapoda</taxon>
        <taxon>Insecta</taxon>
        <taxon>Pterygota</taxon>
        <taxon>Neoptera</taxon>
        <taxon>Endopterygota</taxon>
        <taxon>Diptera</taxon>
        <taxon>Brachycera</taxon>
        <taxon>Muscomorpha</taxon>
        <taxon>Hippoboscoidea</taxon>
        <taxon>Glossinidae</taxon>
        <taxon>Glossina</taxon>
    </lineage>
</organism>
<feature type="compositionally biased region" description="Polar residues" evidence="1">
    <location>
        <begin position="1"/>
        <end position="32"/>
    </location>
</feature>
<dbReference type="InterPro" id="IPR013194">
    <property type="entry name" value="HDAC_interact_dom"/>
</dbReference>
<feature type="domain" description="Histone deacetylase interacting" evidence="2">
    <location>
        <begin position="45"/>
        <end position="129"/>
    </location>
</feature>
<evidence type="ECO:0000259" key="2">
    <source>
        <dbReference type="Pfam" id="PF08295"/>
    </source>
</evidence>
<dbReference type="STRING" id="7395.A0A1A9V7K4"/>
<evidence type="ECO:0000313" key="3">
    <source>
        <dbReference type="EnsemblMetazoa" id="GAUT028452-PA"/>
    </source>
</evidence>
<evidence type="ECO:0000313" key="4">
    <source>
        <dbReference type="Proteomes" id="UP000078200"/>
    </source>
</evidence>
<proteinExistence type="predicted"/>
<dbReference type="Proteomes" id="UP000078200">
    <property type="component" value="Unassembled WGS sequence"/>
</dbReference>
<feature type="region of interest" description="Disordered" evidence="1">
    <location>
        <begin position="1"/>
        <end position="50"/>
    </location>
</feature>
<dbReference type="EnsemblMetazoa" id="GAUT028452-RA">
    <property type="protein sequence ID" value="GAUT028452-PA"/>
    <property type="gene ID" value="GAUT028452"/>
</dbReference>
<dbReference type="VEuPathDB" id="VectorBase:GAUT028452"/>
<dbReference type="Pfam" id="PF08295">
    <property type="entry name" value="Sin3_corepress"/>
    <property type="match status" value="1"/>
</dbReference>
<name>A0A1A9V7K4_GLOAU</name>